<sequence length="314" mass="33838">MVVLKAKHTLHGRKLLPVMLSLRDIDIEVMDITALARLKKDHGLEKYSAEQLAEEFRNLTGEEAGDILGMAGEKDTKEALRALVHVSILYANEVGAPKASTLKRRSTESTHQDTPSGQDRQEDGTDNLGGAKDAVDSASATGEVEDRVQAVESALRDIKQNAARNQVQDALRHIGILASRPKLTSPAVVVAAVEALVDIATKTDHKDLSFYCKALQAVRRFEDNPDLCSLCQRLFGSQDDKKISSAIGEWSKHQRYERATNPGIGQAQGVNGGGVQGQGGGGSLLSLFKASGSNHRGQEGHRGGDIRIESHAHI</sequence>
<feature type="compositionally biased region" description="Basic and acidic residues" evidence="1">
    <location>
        <begin position="296"/>
        <end position="314"/>
    </location>
</feature>
<feature type="region of interest" description="Disordered" evidence="1">
    <location>
        <begin position="99"/>
        <end position="144"/>
    </location>
</feature>
<dbReference type="AlphaFoldDB" id="A0A210R376"/>
<protein>
    <submittedName>
        <fullName evidence="2">Uncharacterized protein</fullName>
    </submittedName>
</protein>
<proteinExistence type="predicted"/>
<dbReference type="Proteomes" id="UP000242188">
    <property type="component" value="Unassembled WGS sequence"/>
</dbReference>
<keyword evidence="3" id="KW-1185">Reference proteome</keyword>
<evidence type="ECO:0000313" key="3">
    <source>
        <dbReference type="Proteomes" id="UP000242188"/>
    </source>
</evidence>
<evidence type="ECO:0000313" key="2">
    <source>
        <dbReference type="EMBL" id="OWF55394.1"/>
    </source>
</evidence>
<dbReference type="EMBL" id="NEDP02000690">
    <property type="protein sequence ID" value="OWF55394.1"/>
    <property type="molecule type" value="Genomic_DNA"/>
</dbReference>
<accession>A0A210R376</accession>
<name>A0A210R376_MIZYE</name>
<reference evidence="2 3" key="1">
    <citation type="journal article" date="2017" name="Nat. Ecol. Evol.">
        <title>Scallop genome provides insights into evolution of bilaterian karyotype and development.</title>
        <authorList>
            <person name="Wang S."/>
            <person name="Zhang J."/>
            <person name="Jiao W."/>
            <person name="Li J."/>
            <person name="Xun X."/>
            <person name="Sun Y."/>
            <person name="Guo X."/>
            <person name="Huan P."/>
            <person name="Dong B."/>
            <person name="Zhang L."/>
            <person name="Hu X."/>
            <person name="Sun X."/>
            <person name="Wang J."/>
            <person name="Zhao C."/>
            <person name="Wang Y."/>
            <person name="Wang D."/>
            <person name="Huang X."/>
            <person name="Wang R."/>
            <person name="Lv J."/>
            <person name="Li Y."/>
            <person name="Zhang Z."/>
            <person name="Liu B."/>
            <person name="Lu W."/>
            <person name="Hui Y."/>
            <person name="Liang J."/>
            <person name="Zhou Z."/>
            <person name="Hou R."/>
            <person name="Li X."/>
            <person name="Liu Y."/>
            <person name="Li H."/>
            <person name="Ning X."/>
            <person name="Lin Y."/>
            <person name="Zhao L."/>
            <person name="Xing Q."/>
            <person name="Dou J."/>
            <person name="Li Y."/>
            <person name="Mao J."/>
            <person name="Guo H."/>
            <person name="Dou H."/>
            <person name="Li T."/>
            <person name="Mu C."/>
            <person name="Jiang W."/>
            <person name="Fu Q."/>
            <person name="Fu X."/>
            <person name="Miao Y."/>
            <person name="Liu J."/>
            <person name="Yu Q."/>
            <person name="Li R."/>
            <person name="Liao H."/>
            <person name="Li X."/>
            <person name="Kong Y."/>
            <person name="Jiang Z."/>
            <person name="Chourrout D."/>
            <person name="Li R."/>
            <person name="Bao Z."/>
        </authorList>
    </citation>
    <scope>NUCLEOTIDE SEQUENCE [LARGE SCALE GENOMIC DNA]</scope>
    <source>
        <strain evidence="2 3">PY_sf001</strain>
    </source>
</reference>
<dbReference type="OrthoDB" id="6153803at2759"/>
<gene>
    <name evidence="2" type="ORF">KP79_PYT21697</name>
</gene>
<comment type="caution">
    <text evidence="2">The sequence shown here is derived from an EMBL/GenBank/DDBJ whole genome shotgun (WGS) entry which is preliminary data.</text>
</comment>
<feature type="region of interest" description="Disordered" evidence="1">
    <location>
        <begin position="292"/>
        <end position="314"/>
    </location>
</feature>
<organism evidence="2 3">
    <name type="scientific">Mizuhopecten yessoensis</name>
    <name type="common">Japanese scallop</name>
    <name type="synonym">Patinopecten yessoensis</name>
    <dbReference type="NCBI Taxonomy" id="6573"/>
    <lineage>
        <taxon>Eukaryota</taxon>
        <taxon>Metazoa</taxon>
        <taxon>Spiralia</taxon>
        <taxon>Lophotrochozoa</taxon>
        <taxon>Mollusca</taxon>
        <taxon>Bivalvia</taxon>
        <taxon>Autobranchia</taxon>
        <taxon>Pteriomorphia</taxon>
        <taxon>Pectinida</taxon>
        <taxon>Pectinoidea</taxon>
        <taxon>Pectinidae</taxon>
        <taxon>Mizuhopecten</taxon>
    </lineage>
</organism>
<evidence type="ECO:0000256" key="1">
    <source>
        <dbReference type="SAM" id="MobiDB-lite"/>
    </source>
</evidence>